<dbReference type="CDD" id="cd04301">
    <property type="entry name" value="NAT_SF"/>
    <property type="match status" value="1"/>
</dbReference>
<dbReference type="SUPFAM" id="SSF55729">
    <property type="entry name" value="Acyl-CoA N-acyltransferases (Nat)"/>
    <property type="match status" value="1"/>
</dbReference>
<keyword evidence="3" id="KW-1185">Reference proteome</keyword>
<dbReference type="PROSITE" id="PS51186">
    <property type="entry name" value="GNAT"/>
    <property type="match status" value="1"/>
</dbReference>
<dbReference type="InterPro" id="IPR052564">
    <property type="entry name" value="N-acetyltrans/Recomb-assoc"/>
</dbReference>
<dbReference type="PANTHER" id="PTHR43451:SF1">
    <property type="entry name" value="ACETYLTRANSFERASE"/>
    <property type="match status" value="1"/>
</dbReference>
<evidence type="ECO:0000313" key="3">
    <source>
        <dbReference type="Proteomes" id="UP000237061"/>
    </source>
</evidence>
<dbReference type="GO" id="GO:0016747">
    <property type="term" value="F:acyltransferase activity, transferring groups other than amino-acyl groups"/>
    <property type="evidence" value="ECO:0007669"/>
    <property type="project" value="InterPro"/>
</dbReference>
<sequence length="143" mass="15819">MAIFLAAVTETAAADYSPEQIQAWARPEARELSTWHAAMHGRNSYVATVDGEPAGFSDIDPQGYIDMMFVAPRYLRLGVARQLLGHVESKARADHLTALTADVSITARPFFERHGFVVEAKQHPVMVGVQLTYYAMKKNLLGN</sequence>
<name>A0A2S3ZR82_ARTGL</name>
<dbReference type="Gene3D" id="3.40.630.30">
    <property type="match status" value="1"/>
</dbReference>
<dbReference type="Proteomes" id="UP000237061">
    <property type="component" value="Unassembled WGS sequence"/>
</dbReference>
<dbReference type="InterPro" id="IPR016181">
    <property type="entry name" value="Acyl_CoA_acyltransferase"/>
</dbReference>
<organism evidence="2 3">
    <name type="scientific">Arthrobacter glacialis</name>
    <dbReference type="NCBI Taxonomy" id="1664"/>
    <lineage>
        <taxon>Bacteria</taxon>
        <taxon>Bacillati</taxon>
        <taxon>Actinomycetota</taxon>
        <taxon>Actinomycetes</taxon>
        <taxon>Micrococcales</taxon>
        <taxon>Micrococcaceae</taxon>
        <taxon>Arthrobacter</taxon>
    </lineage>
</organism>
<comment type="caution">
    <text evidence="2">The sequence shown here is derived from an EMBL/GenBank/DDBJ whole genome shotgun (WGS) entry which is preliminary data.</text>
</comment>
<accession>A0A2S3ZR82</accession>
<dbReference type="InterPro" id="IPR000182">
    <property type="entry name" value="GNAT_dom"/>
</dbReference>
<dbReference type="PANTHER" id="PTHR43451">
    <property type="entry name" value="ACETYLTRANSFERASE (GNAT) FAMILY PROTEIN"/>
    <property type="match status" value="1"/>
</dbReference>
<dbReference type="EMBL" id="PPXC01000025">
    <property type="protein sequence ID" value="POH71683.1"/>
    <property type="molecule type" value="Genomic_DNA"/>
</dbReference>
<reference evidence="2 3" key="1">
    <citation type="submission" date="2018-01" db="EMBL/GenBank/DDBJ databases">
        <title>Arthrobacter sp. nov., from glaciers in China.</title>
        <authorList>
            <person name="Liu Q."/>
            <person name="Xin Y.-H."/>
        </authorList>
    </citation>
    <scope>NUCLEOTIDE SEQUENCE [LARGE SCALE GENOMIC DNA]</scope>
    <source>
        <strain evidence="2 3">HLT2-12-2</strain>
    </source>
</reference>
<dbReference type="AlphaFoldDB" id="A0A2S3ZR82"/>
<evidence type="ECO:0000259" key="1">
    <source>
        <dbReference type="PROSITE" id="PS51186"/>
    </source>
</evidence>
<protein>
    <submittedName>
        <fullName evidence="2">GNAT family N-acetyltransferase</fullName>
    </submittedName>
</protein>
<dbReference type="Pfam" id="PF13673">
    <property type="entry name" value="Acetyltransf_10"/>
    <property type="match status" value="1"/>
</dbReference>
<keyword evidence="2" id="KW-0808">Transferase</keyword>
<gene>
    <name evidence="2" type="ORF">CVS27_19650</name>
</gene>
<proteinExistence type="predicted"/>
<evidence type="ECO:0000313" key="2">
    <source>
        <dbReference type="EMBL" id="POH71683.1"/>
    </source>
</evidence>
<feature type="domain" description="N-acetyltransferase" evidence="1">
    <location>
        <begin position="3"/>
        <end position="141"/>
    </location>
</feature>